<protein>
    <submittedName>
        <fullName evidence="1">Uncharacterized protein</fullName>
    </submittedName>
</protein>
<accession>A0A9P5MPQ7</accession>
<evidence type="ECO:0000313" key="2">
    <source>
        <dbReference type="Proteomes" id="UP000759537"/>
    </source>
</evidence>
<comment type="caution">
    <text evidence="1">The sequence shown here is derived from an EMBL/GenBank/DDBJ whole genome shotgun (WGS) entry which is preliminary data.</text>
</comment>
<keyword evidence="2" id="KW-1185">Reference proteome</keyword>
<dbReference type="Proteomes" id="UP000759537">
    <property type="component" value="Unassembled WGS sequence"/>
</dbReference>
<gene>
    <name evidence="1" type="ORF">DFH94DRAFT_772340</name>
</gene>
<reference evidence="1" key="2">
    <citation type="journal article" date="2020" name="Nat. Commun.">
        <title>Large-scale genome sequencing of mycorrhizal fungi provides insights into the early evolution of symbiotic traits.</title>
        <authorList>
            <person name="Miyauchi S."/>
            <person name="Kiss E."/>
            <person name="Kuo A."/>
            <person name="Drula E."/>
            <person name="Kohler A."/>
            <person name="Sanchez-Garcia M."/>
            <person name="Morin E."/>
            <person name="Andreopoulos B."/>
            <person name="Barry K.W."/>
            <person name="Bonito G."/>
            <person name="Buee M."/>
            <person name="Carver A."/>
            <person name="Chen C."/>
            <person name="Cichocki N."/>
            <person name="Clum A."/>
            <person name="Culley D."/>
            <person name="Crous P.W."/>
            <person name="Fauchery L."/>
            <person name="Girlanda M."/>
            <person name="Hayes R.D."/>
            <person name="Keri Z."/>
            <person name="LaButti K."/>
            <person name="Lipzen A."/>
            <person name="Lombard V."/>
            <person name="Magnuson J."/>
            <person name="Maillard F."/>
            <person name="Murat C."/>
            <person name="Nolan M."/>
            <person name="Ohm R.A."/>
            <person name="Pangilinan J."/>
            <person name="Pereira M.F."/>
            <person name="Perotto S."/>
            <person name="Peter M."/>
            <person name="Pfister S."/>
            <person name="Riley R."/>
            <person name="Sitrit Y."/>
            <person name="Stielow J.B."/>
            <person name="Szollosi G."/>
            <person name="Zifcakova L."/>
            <person name="Stursova M."/>
            <person name="Spatafora J.W."/>
            <person name="Tedersoo L."/>
            <person name="Vaario L.M."/>
            <person name="Yamada A."/>
            <person name="Yan M."/>
            <person name="Wang P."/>
            <person name="Xu J."/>
            <person name="Bruns T."/>
            <person name="Baldrian P."/>
            <person name="Vilgalys R."/>
            <person name="Dunand C."/>
            <person name="Henrissat B."/>
            <person name="Grigoriev I.V."/>
            <person name="Hibbett D."/>
            <person name="Nagy L.G."/>
            <person name="Martin F.M."/>
        </authorList>
    </citation>
    <scope>NUCLEOTIDE SEQUENCE</scope>
    <source>
        <strain evidence="1">Prilba</strain>
    </source>
</reference>
<sequence length="225" mass="24672">MAEALTQDWAARDLNANQRPPCGSLGVYNAFSRANPACPIGYIVMEYIDAPDCDEGDDQLVARAVQTLICIQGPSSAPGPVGGGRVIHNFSTEWTSAITYYTVKKLQEHMNGLFKYMGDTRRVDVEADAPDGLRLCPCDITPGNFKKYRDGTVVALDFHATCFLPPSFFAVAMEKVMGIFAWKVSNLVSYPKSNDVAAMVAASYVLVPYGKNDIGQLDRFSFYLD</sequence>
<dbReference type="OrthoDB" id="3250044at2759"/>
<proteinExistence type="predicted"/>
<name>A0A9P5MPQ7_9AGAM</name>
<dbReference type="EMBL" id="WHVB01000026">
    <property type="protein sequence ID" value="KAF8470319.1"/>
    <property type="molecule type" value="Genomic_DNA"/>
</dbReference>
<organism evidence="1 2">
    <name type="scientific">Russula ochroleuca</name>
    <dbReference type="NCBI Taxonomy" id="152965"/>
    <lineage>
        <taxon>Eukaryota</taxon>
        <taxon>Fungi</taxon>
        <taxon>Dikarya</taxon>
        <taxon>Basidiomycota</taxon>
        <taxon>Agaricomycotina</taxon>
        <taxon>Agaricomycetes</taxon>
        <taxon>Russulales</taxon>
        <taxon>Russulaceae</taxon>
        <taxon>Russula</taxon>
    </lineage>
</organism>
<evidence type="ECO:0000313" key="1">
    <source>
        <dbReference type="EMBL" id="KAF8470319.1"/>
    </source>
</evidence>
<dbReference type="AlphaFoldDB" id="A0A9P5MPQ7"/>
<reference evidence="1" key="1">
    <citation type="submission" date="2019-10" db="EMBL/GenBank/DDBJ databases">
        <authorList>
            <consortium name="DOE Joint Genome Institute"/>
            <person name="Kuo A."/>
            <person name="Miyauchi S."/>
            <person name="Kiss E."/>
            <person name="Drula E."/>
            <person name="Kohler A."/>
            <person name="Sanchez-Garcia M."/>
            <person name="Andreopoulos B."/>
            <person name="Barry K.W."/>
            <person name="Bonito G."/>
            <person name="Buee M."/>
            <person name="Carver A."/>
            <person name="Chen C."/>
            <person name="Cichocki N."/>
            <person name="Clum A."/>
            <person name="Culley D."/>
            <person name="Crous P.W."/>
            <person name="Fauchery L."/>
            <person name="Girlanda M."/>
            <person name="Hayes R."/>
            <person name="Keri Z."/>
            <person name="LaButti K."/>
            <person name="Lipzen A."/>
            <person name="Lombard V."/>
            <person name="Magnuson J."/>
            <person name="Maillard F."/>
            <person name="Morin E."/>
            <person name="Murat C."/>
            <person name="Nolan M."/>
            <person name="Ohm R."/>
            <person name="Pangilinan J."/>
            <person name="Pereira M."/>
            <person name="Perotto S."/>
            <person name="Peter M."/>
            <person name="Riley R."/>
            <person name="Sitrit Y."/>
            <person name="Stielow B."/>
            <person name="Szollosi G."/>
            <person name="Zifcakova L."/>
            <person name="Stursova M."/>
            <person name="Spatafora J.W."/>
            <person name="Tedersoo L."/>
            <person name="Vaario L.-M."/>
            <person name="Yamada A."/>
            <person name="Yan M."/>
            <person name="Wang P."/>
            <person name="Xu J."/>
            <person name="Bruns T."/>
            <person name="Baldrian P."/>
            <person name="Vilgalys R."/>
            <person name="Henrissat B."/>
            <person name="Grigoriev I.V."/>
            <person name="Hibbett D."/>
            <person name="Nagy L.G."/>
            <person name="Martin F.M."/>
        </authorList>
    </citation>
    <scope>NUCLEOTIDE SEQUENCE</scope>
    <source>
        <strain evidence="1">Prilba</strain>
    </source>
</reference>